<proteinExistence type="inferred from homology"/>
<evidence type="ECO:0000256" key="6">
    <source>
        <dbReference type="ARBA" id="ARBA00023136"/>
    </source>
</evidence>
<evidence type="ECO:0000313" key="11">
    <source>
        <dbReference type="Proteomes" id="UP000727056"/>
    </source>
</evidence>
<comment type="subcellular location">
    <subcellularLocation>
        <location evidence="1 7">Cell membrane</location>
        <topology evidence="1 7">Multi-pass membrane protein</topology>
    </subcellularLocation>
</comment>
<gene>
    <name evidence="10" type="ORF">HCN52_10390</name>
</gene>
<sequence length="310" mass="33111">MSESSPGGGTATQTSDPAFGAVPKASSERARSLWSDAWRDLRRDPVFIIASLIVLAVVSMVLFPSLWTSGDPRDCDLARARQKPSWDAPFGFSNLGCDYYAQAIYGAGPSIQVAVFATIGIAIIGTLFGVLSGFYGGLIDTVISRLVDVVAGLPFLLGAVVLLALMQSRSVWAIVFVLIALAWITLTRVIRGTVMTTKNMDYVAAARSLGASDRRIIFRHILPNAMAPGIVVLTIALGLFVSLEATLTFLGVGLRAPTVSWGVMIVQGQSHVLSGYPHLLLVPCMFLVTTVLGFILMGDALRDALDPKLR</sequence>
<dbReference type="PROSITE" id="PS50928">
    <property type="entry name" value="ABC_TM1"/>
    <property type="match status" value="1"/>
</dbReference>
<feature type="transmembrane region" description="Helical" evidence="7">
    <location>
        <begin position="113"/>
        <end position="134"/>
    </location>
</feature>
<evidence type="ECO:0000256" key="4">
    <source>
        <dbReference type="ARBA" id="ARBA00022692"/>
    </source>
</evidence>
<evidence type="ECO:0000256" key="7">
    <source>
        <dbReference type="RuleBase" id="RU363032"/>
    </source>
</evidence>
<dbReference type="Gene3D" id="1.10.3720.10">
    <property type="entry name" value="MetI-like"/>
    <property type="match status" value="1"/>
</dbReference>
<evidence type="ECO:0000256" key="1">
    <source>
        <dbReference type="ARBA" id="ARBA00004651"/>
    </source>
</evidence>
<dbReference type="CDD" id="cd06261">
    <property type="entry name" value="TM_PBP2"/>
    <property type="match status" value="1"/>
</dbReference>
<evidence type="ECO:0000256" key="2">
    <source>
        <dbReference type="ARBA" id="ARBA00022448"/>
    </source>
</evidence>
<dbReference type="Proteomes" id="UP000727056">
    <property type="component" value="Unassembled WGS sequence"/>
</dbReference>
<protein>
    <submittedName>
        <fullName evidence="10">ABC transporter permease</fullName>
    </submittedName>
</protein>
<dbReference type="RefSeq" id="WP_168088120.1">
    <property type="nucleotide sequence ID" value="NZ_BHZH01000142.1"/>
</dbReference>
<feature type="transmembrane region" description="Helical" evidence="7">
    <location>
        <begin position="146"/>
        <end position="165"/>
    </location>
</feature>
<accession>A0ABX1C863</accession>
<keyword evidence="3" id="KW-1003">Cell membrane</keyword>
<dbReference type="InterPro" id="IPR050366">
    <property type="entry name" value="BP-dependent_transpt_permease"/>
</dbReference>
<feature type="region of interest" description="Disordered" evidence="8">
    <location>
        <begin position="1"/>
        <end position="23"/>
    </location>
</feature>
<name>A0ABX1C863_9ACTN</name>
<dbReference type="Pfam" id="PF00528">
    <property type="entry name" value="BPD_transp_1"/>
    <property type="match status" value="1"/>
</dbReference>
<evidence type="ECO:0000256" key="8">
    <source>
        <dbReference type="SAM" id="MobiDB-lite"/>
    </source>
</evidence>
<keyword evidence="5 7" id="KW-1133">Transmembrane helix</keyword>
<organism evidence="10 11">
    <name type="scientific">Streptomyces bohaiensis</name>
    <dbReference type="NCBI Taxonomy" id="1431344"/>
    <lineage>
        <taxon>Bacteria</taxon>
        <taxon>Bacillati</taxon>
        <taxon>Actinomycetota</taxon>
        <taxon>Actinomycetes</taxon>
        <taxon>Kitasatosporales</taxon>
        <taxon>Streptomycetaceae</taxon>
        <taxon>Streptomyces</taxon>
    </lineage>
</organism>
<feature type="transmembrane region" description="Helical" evidence="7">
    <location>
        <begin position="278"/>
        <end position="297"/>
    </location>
</feature>
<keyword evidence="6 7" id="KW-0472">Membrane</keyword>
<evidence type="ECO:0000256" key="5">
    <source>
        <dbReference type="ARBA" id="ARBA00022989"/>
    </source>
</evidence>
<dbReference type="InterPro" id="IPR035906">
    <property type="entry name" value="MetI-like_sf"/>
</dbReference>
<feature type="transmembrane region" description="Helical" evidence="7">
    <location>
        <begin position="171"/>
        <end position="190"/>
    </location>
</feature>
<evidence type="ECO:0000256" key="3">
    <source>
        <dbReference type="ARBA" id="ARBA00022475"/>
    </source>
</evidence>
<comment type="caution">
    <text evidence="10">The sequence shown here is derived from an EMBL/GenBank/DDBJ whole genome shotgun (WGS) entry which is preliminary data.</text>
</comment>
<feature type="transmembrane region" description="Helical" evidence="7">
    <location>
        <begin position="46"/>
        <end position="67"/>
    </location>
</feature>
<feature type="domain" description="ABC transmembrane type-1" evidence="9">
    <location>
        <begin position="107"/>
        <end position="297"/>
    </location>
</feature>
<dbReference type="Pfam" id="PF12911">
    <property type="entry name" value="OppC_N"/>
    <property type="match status" value="1"/>
</dbReference>
<dbReference type="SUPFAM" id="SSF161098">
    <property type="entry name" value="MetI-like"/>
    <property type="match status" value="1"/>
</dbReference>
<dbReference type="InterPro" id="IPR025966">
    <property type="entry name" value="OppC_N"/>
</dbReference>
<keyword evidence="2 7" id="KW-0813">Transport</keyword>
<evidence type="ECO:0000313" key="10">
    <source>
        <dbReference type="EMBL" id="NJQ15346.1"/>
    </source>
</evidence>
<feature type="transmembrane region" description="Helical" evidence="7">
    <location>
        <begin position="221"/>
        <end position="241"/>
    </location>
</feature>
<feature type="compositionally biased region" description="Gly residues" evidence="8">
    <location>
        <begin position="1"/>
        <end position="10"/>
    </location>
</feature>
<dbReference type="PANTHER" id="PTHR43386">
    <property type="entry name" value="OLIGOPEPTIDE TRANSPORT SYSTEM PERMEASE PROTEIN APPC"/>
    <property type="match status" value="1"/>
</dbReference>
<evidence type="ECO:0000259" key="9">
    <source>
        <dbReference type="PROSITE" id="PS50928"/>
    </source>
</evidence>
<keyword evidence="11" id="KW-1185">Reference proteome</keyword>
<dbReference type="EMBL" id="JAAVJC010000067">
    <property type="protein sequence ID" value="NJQ15346.1"/>
    <property type="molecule type" value="Genomic_DNA"/>
</dbReference>
<dbReference type="InterPro" id="IPR000515">
    <property type="entry name" value="MetI-like"/>
</dbReference>
<dbReference type="PANTHER" id="PTHR43386:SF6">
    <property type="entry name" value="ABC TRANSPORTER PERMEASE PROTEIN"/>
    <property type="match status" value="1"/>
</dbReference>
<keyword evidence="4 7" id="KW-0812">Transmembrane</keyword>
<reference evidence="10 11" key="1">
    <citation type="submission" date="2020-03" db="EMBL/GenBank/DDBJ databases">
        <title>Draft genome of Streptomyces sp. ventii, isolated from the Axial Seamount in the Pacific Ocean, and resequencing of the two type strains Streptomyces lonarensis strain NCL 716 and Streptomyces bohaiensis strain 11A07.</title>
        <authorList>
            <person name="Loughran R.M."/>
            <person name="Pfannmuller K.M."/>
            <person name="Wasson B.J."/>
            <person name="Deadmond M.C."/>
            <person name="Paddock B.E."/>
            <person name="Koyack M.J."/>
            <person name="Gallegos D.A."/>
            <person name="Mitchell E.A."/>
            <person name="Ushijima B."/>
            <person name="Saw J.H."/>
            <person name="Mcphail K.L."/>
            <person name="Videau P."/>
        </authorList>
    </citation>
    <scope>NUCLEOTIDE SEQUENCE [LARGE SCALE GENOMIC DNA]</scope>
    <source>
        <strain evidence="10 11">11A07</strain>
    </source>
</reference>
<comment type="similarity">
    <text evidence="7">Belongs to the binding-protein-dependent transport system permease family.</text>
</comment>